<evidence type="ECO:0000313" key="1">
    <source>
        <dbReference type="EMBL" id="KAJ0175687.1"/>
    </source>
</evidence>
<sequence>MNYVHLVTVMCLISHNPSECCVSHIIAVWNFAMRRCRSDFAARRDTPLHHAASPGRLLEMCTNMFAGRNGKCSRRDLASSCE</sequence>
<gene>
    <name evidence="1" type="ORF">K1T71_008846</name>
</gene>
<proteinExistence type="predicted"/>
<reference evidence="1 2" key="1">
    <citation type="journal article" date="2021" name="Front. Genet.">
        <title>Chromosome-Level Genome Assembly Reveals Significant Gene Expansion in the Toll and IMD Signaling Pathways of Dendrolimus kikuchii.</title>
        <authorList>
            <person name="Zhou J."/>
            <person name="Wu P."/>
            <person name="Xiong Z."/>
            <person name="Liu N."/>
            <person name="Zhao N."/>
            <person name="Ji M."/>
            <person name="Qiu Y."/>
            <person name="Yang B."/>
        </authorList>
    </citation>
    <scope>NUCLEOTIDE SEQUENCE [LARGE SCALE GENOMIC DNA]</scope>
    <source>
        <strain evidence="1">Ann1</strain>
    </source>
</reference>
<protein>
    <submittedName>
        <fullName evidence="1">Uncharacterized protein</fullName>
    </submittedName>
</protein>
<name>A0ACC1CX38_9NEOP</name>
<organism evidence="1 2">
    <name type="scientific">Dendrolimus kikuchii</name>
    <dbReference type="NCBI Taxonomy" id="765133"/>
    <lineage>
        <taxon>Eukaryota</taxon>
        <taxon>Metazoa</taxon>
        <taxon>Ecdysozoa</taxon>
        <taxon>Arthropoda</taxon>
        <taxon>Hexapoda</taxon>
        <taxon>Insecta</taxon>
        <taxon>Pterygota</taxon>
        <taxon>Neoptera</taxon>
        <taxon>Endopterygota</taxon>
        <taxon>Lepidoptera</taxon>
        <taxon>Glossata</taxon>
        <taxon>Ditrysia</taxon>
        <taxon>Bombycoidea</taxon>
        <taxon>Lasiocampidae</taxon>
        <taxon>Dendrolimus</taxon>
    </lineage>
</organism>
<accession>A0ACC1CX38</accession>
<dbReference type="EMBL" id="CM034401">
    <property type="protein sequence ID" value="KAJ0175687.1"/>
    <property type="molecule type" value="Genomic_DNA"/>
</dbReference>
<keyword evidence="2" id="KW-1185">Reference proteome</keyword>
<dbReference type="Proteomes" id="UP000824533">
    <property type="component" value="Linkage Group LG15"/>
</dbReference>
<comment type="caution">
    <text evidence="1">The sequence shown here is derived from an EMBL/GenBank/DDBJ whole genome shotgun (WGS) entry which is preliminary data.</text>
</comment>
<evidence type="ECO:0000313" key="2">
    <source>
        <dbReference type="Proteomes" id="UP000824533"/>
    </source>
</evidence>